<protein>
    <submittedName>
        <fullName evidence="2">Uncharacterized protein</fullName>
    </submittedName>
</protein>
<name>A0A6G0YRN5_APHCR</name>
<dbReference type="AlphaFoldDB" id="A0A6G0YRN5"/>
<feature type="region of interest" description="Disordered" evidence="1">
    <location>
        <begin position="310"/>
        <end position="377"/>
    </location>
</feature>
<dbReference type="Proteomes" id="UP000478052">
    <property type="component" value="Unassembled WGS sequence"/>
</dbReference>
<feature type="compositionally biased region" description="Basic residues" evidence="1">
    <location>
        <begin position="344"/>
        <end position="361"/>
    </location>
</feature>
<accession>A0A6G0YRN5</accession>
<dbReference type="EMBL" id="VUJU01002726">
    <property type="protein sequence ID" value="KAF0760296.1"/>
    <property type="molecule type" value="Genomic_DNA"/>
</dbReference>
<reference evidence="2 3" key="1">
    <citation type="submission" date="2019-08" db="EMBL/GenBank/DDBJ databases">
        <title>Whole genome of Aphis craccivora.</title>
        <authorList>
            <person name="Voronova N.V."/>
            <person name="Shulinski R.S."/>
            <person name="Bandarenka Y.V."/>
            <person name="Zhorov D.G."/>
            <person name="Warner D."/>
        </authorList>
    </citation>
    <scope>NUCLEOTIDE SEQUENCE [LARGE SCALE GENOMIC DNA]</scope>
    <source>
        <strain evidence="2">180601</strain>
        <tissue evidence="2">Whole Body</tissue>
    </source>
</reference>
<evidence type="ECO:0000313" key="2">
    <source>
        <dbReference type="EMBL" id="KAF0760296.1"/>
    </source>
</evidence>
<gene>
    <name evidence="2" type="ORF">FWK35_00033378</name>
</gene>
<keyword evidence="3" id="KW-1185">Reference proteome</keyword>
<dbReference type="OrthoDB" id="10570418at2759"/>
<proteinExistence type="predicted"/>
<organism evidence="2 3">
    <name type="scientific">Aphis craccivora</name>
    <name type="common">Cowpea aphid</name>
    <dbReference type="NCBI Taxonomy" id="307492"/>
    <lineage>
        <taxon>Eukaryota</taxon>
        <taxon>Metazoa</taxon>
        <taxon>Ecdysozoa</taxon>
        <taxon>Arthropoda</taxon>
        <taxon>Hexapoda</taxon>
        <taxon>Insecta</taxon>
        <taxon>Pterygota</taxon>
        <taxon>Neoptera</taxon>
        <taxon>Paraneoptera</taxon>
        <taxon>Hemiptera</taxon>
        <taxon>Sternorrhyncha</taxon>
        <taxon>Aphidomorpha</taxon>
        <taxon>Aphidoidea</taxon>
        <taxon>Aphididae</taxon>
        <taxon>Aphidini</taxon>
        <taxon>Aphis</taxon>
        <taxon>Aphis</taxon>
    </lineage>
</organism>
<comment type="caution">
    <text evidence="2">The sequence shown here is derived from an EMBL/GenBank/DDBJ whole genome shotgun (WGS) entry which is preliminary data.</text>
</comment>
<feature type="compositionally biased region" description="Basic residues" evidence="1">
    <location>
        <begin position="180"/>
        <end position="192"/>
    </location>
</feature>
<evidence type="ECO:0000256" key="1">
    <source>
        <dbReference type="SAM" id="MobiDB-lite"/>
    </source>
</evidence>
<sequence>MDENVLIHCGGSKKQNLCTENVTVGVLTTNSREKGQKHVNKTSAEVAEVVACREKSSEQQLFLPFSALYRNVCIKTLSSLSTTTSKDQFNIILLYGHGSQNTEDNRQSSSYAIERTTCDKCTLNSKISEKNFGAKDRLCAHVFRRRLIRGSSTIAKGEGRDGSGQQHPQQPPRESYRSPFHTHTHTHPHTHTRTQDAVAMVTTRRRATVGTAVYETVVAGVDAAAWGGITTRPPRGYRWSTARRRRRPPTPPAGATVRVARAVIRKIPLAVSYIPRARRRDHGRPPLRRAHPQAAGNAAASVVVATHSRANRAPHLRPPRAETARTPSLYLNRPGRPAEEPARSLRKSHTHVHTHTQRHTRSLVSNPRGRLTGRRCS</sequence>
<evidence type="ECO:0000313" key="3">
    <source>
        <dbReference type="Proteomes" id="UP000478052"/>
    </source>
</evidence>
<feature type="region of interest" description="Disordered" evidence="1">
    <location>
        <begin position="151"/>
        <end position="197"/>
    </location>
</feature>